<reference evidence="1" key="1">
    <citation type="submission" date="2021-06" db="EMBL/GenBank/DDBJ databases">
        <authorList>
            <person name="Kallberg Y."/>
            <person name="Tangrot J."/>
            <person name="Rosling A."/>
        </authorList>
    </citation>
    <scope>NUCLEOTIDE SEQUENCE</scope>
    <source>
        <strain evidence="1">28 12/20/2015</strain>
    </source>
</reference>
<protein>
    <submittedName>
        <fullName evidence="1">8966_t:CDS:1</fullName>
    </submittedName>
</protein>
<name>A0ACA9MMY1_9GLOM</name>
<evidence type="ECO:0000313" key="1">
    <source>
        <dbReference type="EMBL" id="CAG8597282.1"/>
    </source>
</evidence>
<organism evidence="1 2">
    <name type="scientific">Cetraspora pellucida</name>
    <dbReference type="NCBI Taxonomy" id="1433469"/>
    <lineage>
        <taxon>Eukaryota</taxon>
        <taxon>Fungi</taxon>
        <taxon>Fungi incertae sedis</taxon>
        <taxon>Mucoromycota</taxon>
        <taxon>Glomeromycotina</taxon>
        <taxon>Glomeromycetes</taxon>
        <taxon>Diversisporales</taxon>
        <taxon>Gigasporaceae</taxon>
        <taxon>Cetraspora</taxon>
    </lineage>
</organism>
<gene>
    <name evidence="1" type="ORF">SPELUC_LOCUS6976</name>
</gene>
<keyword evidence="2" id="KW-1185">Reference proteome</keyword>
<dbReference type="EMBL" id="CAJVPW010008798">
    <property type="protein sequence ID" value="CAG8597282.1"/>
    <property type="molecule type" value="Genomic_DNA"/>
</dbReference>
<dbReference type="Proteomes" id="UP000789366">
    <property type="component" value="Unassembled WGS sequence"/>
</dbReference>
<accession>A0ACA9MMY1</accession>
<proteinExistence type="predicted"/>
<comment type="caution">
    <text evidence="1">The sequence shown here is derived from an EMBL/GenBank/DDBJ whole genome shotgun (WGS) entry which is preliminary data.</text>
</comment>
<sequence length="91" mass="9993">MTISQSQSSIIYNNGSIIQTSDLMPNSTIIYLDFDISFNISETLNNQHAYGTTNGLCKKAINVGLDAGSIAIETLNKLLEKFIQQYSVNSN</sequence>
<evidence type="ECO:0000313" key="2">
    <source>
        <dbReference type="Proteomes" id="UP000789366"/>
    </source>
</evidence>